<dbReference type="EMBL" id="JYDI01000182">
    <property type="protein sequence ID" value="KRY49245.1"/>
    <property type="molecule type" value="Genomic_DNA"/>
</dbReference>
<comment type="caution">
    <text evidence="2">The sequence shown here is derived from an EMBL/GenBank/DDBJ whole genome shotgun (WGS) entry which is preliminary data.</text>
</comment>
<evidence type="ECO:0000256" key="1">
    <source>
        <dbReference type="SAM" id="Phobius"/>
    </source>
</evidence>
<accession>A0A0V1CJ50</accession>
<gene>
    <name evidence="2" type="ORF">T03_371</name>
</gene>
<dbReference type="Proteomes" id="UP000054653">
    <property type="component" value="Unassembled WGS sequence"/>
</dbReference>
<dbReference type="AlphaFoldDB" id="A0A0V1CJ50"/>
<evidence type="ECO:0000313" key="3">
    <source>
        <dbReference type="Proteomes" id="UP000054653"/>
    </source>
</evidence>
<keyword evidence="1" id="KW-0472">Membrane</keyword>
<name>A0A0V1CJ50_TRIBR</name>
<proteinExistence type="predicted"/>
<keyword evidence="1" id="KW-0812">Transmembrane</keyword>
<evidence type="ECO:0000313" key="2">
    <source>
        <dbReference type="EMBL" id="KRY49245.1"/>
    </source>
</evidence>
<feature type="transmembrane region" description="Helical" evidence="1">
    <location>
        <begin position="128"/>
        <end position="147"/>
    </location>
</feature>
<keyword evidence="1" id="KW-1133">Transmembrane helix</keyword>
<reference evidence="2 3" key="1">
    <citation type="submission" date="2015-01" db="EMBL/GenBank/DDBJ databases">
        <title>Evolution of Trichinella species and genotypes.</title>
        <authorList>
            <person name="Korhonen P.K."/>
            <person name="Edoardo P."/>
            <person name="Giuseppe L.R."/>
            <person name="Gasser R.B."/>
        </authorList>
    </citation>
    <scope>NUCLEOTIDE SEQUENCE [LARGE SCALE GENOMIC DNA]</scope>
    <source>
        <strain evidence="2">ISS120</strain>
    </source>
</reference>
<keyword evidence="3" id="KW-1185">Reference proteome</keyword>
<dbReference type="OrthoDB" id="10615745at2759"/>
<sequence length="172" mass="20183">MTRSLKNFRRCVKQMLHIISFDEICTIVSWAIQLSMMAAFDIRTPASIYLTSKAKVKVEVLNFFIRTVIQNLILFIKYVKTIRKTEVDVDNVEDEFELMFTDEMCYKKLNFYNNVYHTCKMGLCQQRLIPIVLLLLILIIILSKLSYHCLRLCSFFQNLQTSGKVNSENCTL</sequence>
<organism evidence="2 3">
    <name type="scientific">Trichinella britovi</name>
    <name type="common">Parasitic roundworm</name>
    <dbReference type="NCBI Taxonomy" id="45882"/>
    <lineage>
        <taxon>Eukaryota</taxon>
        <taxon>Metazoa</taxon>
        <taxon>Ecdysozoa</taxon>
        <taxon>Nematoda</taxon>
        <taxon>Enoplea</taxon>
        <taxon>Dorylaimia</taxon>
        <taxon>Trichinellida</taxon>
        <taxon>Trichinellidae</taxon>
        <taxon>Trichinella</taxon>
    </lineage>
</organism>
<protein>
    <submittedName>
        <fullName evidence="2">Uncharacterized protein</fullName>
    </submittedName>
</protein>